<dbReference type="RefSeq" id="WP_039303791.1">
    <property type="nucleotide sequence ID" value="NZ_JQHL01000003.1"/>
</dbReference>
<accession>A0A093UCD3</accession>
<evidence type="ECO:0000313" key="5">
    <source>
        <dbReference type="Proteomes" id="UP000032869"/>
    </source>
</evidence>
<keyword evidence="5" id="KW-1185">Reference proteome</keyword>
<evidence type="ECO:0000313" key="4">
    <source>
        <dbReference type="EMBL" id="KFX20516.1"/>
    </source>
</evidence>
<dbReference type="AlphaFoldDB" id="A0A093UCD3"/>
<feature type="signal peptide" evidence="2">
    <location>
        <begin position="1"/>
        <end position="20"/>
    </location>
</feature>
<comment type="caution">
    <text evidence="3">The sequence shown here is derived from an EMBL/GenBank/DDBJ whole genome shotgun (WGS) entry which is preliminary data.</text>
</comment>
<keyword evidence="2" id="KW-0732">Signal</keyword>
<dbReference type="STRING" id="55207.KP22_08655"/>
<dbReference type="EMBL" id="JQHM01000002">
    <property type="protein sequence ID" value="KFX05918.1"/>
    <property type="molecule type" value="Genomic_DNA"/>
</dbReference>
<feature type="compositionally biased region" description="Pro residues" evidence="1">
    <location>
        <begin position="113"/>
        <end position="124"/>
    </location>
</feature>
<organism evidence="3 6">
    <name type="scientific">Pectobacterium betavasculorum</name>
    <dbReference type="NCBI Taxonomy" id="55207"/>
    <lineage>
        <taxon>Bacteria</taxon>
        <taxon>Pseudomonadati</taxon>
        <taxon>Pseudomonadota</taxon>
        <taxon>Gammaproteobacteria</taxon>
        <taxon>Enterobacterales</taxon>
        <taxon>Pectobacteriaceae</taxon>
        <taxon>Pectobacterium</taxon>
    </lineage>
</organism>
<dbReference type="Proteomes" id="UP000032869">
    <property type="component" value="Unassembled WGS sequence"/>
</dbReference>
<gene>
    <name evidence="4" type="ORF">JV35_10465</name>
    <name evidence="3" type="ORF">KP22_08655</name>
</gene>
<feature type="region of interest" description="Disordered" evidence="1">
    <location>
        <begin position="54"/>
        <end position="145"/>
    </location>
</feature>
<proteinExistence type="predicted"/>
<feature type="chain" id="PRO_5001891847" evidence="2">
    <location>
        <begin position="21"/>
        <end position="249"/>
    </location>
</feature>
<dbReference type="EMBL" id="JQHL01000003">
    <property type="protein sequence ID" value="KFX20516.1"/>
    <property type="molecule type" value="Genomic_DNA"/>
</dbReference>
<dbReference type="eggNOG" id="COG0810">
    <property type="taxonomic scope" value="Bacteria"/>
</dbReference>
<evidence type="ECO:0000256" key="1">
    <source>
        <dbReference type="SAM" id="MobiDB-lite"/>
    </source>
</evidence>
<feature type="compositionally biased region" description="Pro residues" evidence="1">
    <location>
        <begin position="55"/>
        <end position="73"/>
    </location>
</feature>
<dbReference type="Gene3D" id="3.30.1150.10">
    <property type="match status" value="1"/>
</dbReference>
<dbReference type="OrthoDB" id="6691688at2"/>
<name>A0A093UCD3_9GAMM</name>
<feature type="compositionally biased region" description="Low complexity" evidence="1">
    <location>
        <begin position="133"/>
        <end position="145"/>
    </location>
</feature>
<protein>
    <submittedName>
        <fullName evidence="3">Energy transducer TonB</fullName>
    </submittedName>
</protein>
<evidence type="ECO:0000313" key="6">
    <source>
        <dbReference type="Proteomes" id="UP000032874"/>
    </source>
</evidence>
<sequence length="249" mass="27400">MYLLYRSRHAISWLPLPVFATCLFFASQQPPLKVQQQYDETVMAITLAEAEAVPQPEPLPEPEPVPQPEPEPIPVDEPDPIIEAPRVIPPKPEVKPKPKPEVKPKAETKPKPKPTPTPAKPTAPRPQATVKRTAPTTNAAPSAPSVNVAALENSYAQALRAQLEQTKRYPTGRQASLERPEGRVEVWLEVDRTGRVINSGINSKASSMLLNRAAQASLQNIKQVRAFPADAFAGQSTKRFLATFDYQAQ</sequence>
<evidence type="ECO:0000313" key="3">
    <source>
        <dbReference type="EMBL" id="KFX05918.1"/>
    </source>
</evidence>
<dbReference type="SUPFAM" id="SSF74653">
    <property type="entry name" value="TolA/TonB C-terminal domain"/>
    <property type="match status" value="1"/>
</dbReference>
<dbReference type="Proteomes" id="UP000032874">
    <property type="component" value="Unassembled WGS sequence"/>
</dbReference>
<feature type="compositionally biased region" description="Basic and acidic residues" evidence="1">
    <location>
        <begin position="92"/>
        <end position="110"/>
    </location>
</feature>
<evidence type="ECO:0000256" key="2">
    <source>
        <dbReference type="SAM" id="SignalP"/>
    </source>
</evidence>
<reference evidence="5 6" key="1">
    <citation type="submission" date="2014-08" db="EMBL/GenBank/DDBJ databases">
        <title>Genome sequences of NCPPB Pectobacterium isolates.</title>
        <authorList>
            <person name="Glover R.H."/>
            <person name="Sapp M."/>
            <person name="Elphinstone J."/>
        </authorList>
    </citation>
    <scope>NUCLEOTIDE SEQUENCE [LARGE SCALE GENOMIC DNA]</scope>
    <source>
        <strain evidence="4 5">NCPPB 2793</strain>
        <strain evidence="3 6">NCPPB 2795</strain>
    </source>
</reference>